<name>A0ABR8WN96_9FLAO</name>
<comment type="caution">
    <text evidence="6">The sequence shown here is derived from an EMBL/GenBank/DDBJ whole genome shotgun (WGS) entry which is preliminary data.</text>
</comment>
<reference evidence="6 7" key="1">
    <citation type="submission" date="2020-08" db="EMBL/GenBank/DDBJ databases">
        <title>A Genomic Blueprint of the Chicken Gut Microbiome.</title>
        <authorList>
            <person name="Gilroy R."/>
            <person name="Ravi A."/>
            <person name="Getino M."/>
            <person name="Pursley I."/>
            <person name="Horton D.L."/>
            <person name="Alikhan N.-F."/>
            <person name="Baker D."/>
            <person name="Gharbi K."/>
            <person name="Hall N."/>
            <person name="Watson M."/>
            <person name="Adriaenssens E.M."/>
            <person name="Foster-Nyarko E."/>
            <person name="Jarju S."/>
            <person name="Secka A."/>
            <person name="Antonio M."/>
            <person name="Oren A."/>
            <person name="Chaudhuri R."/>
            <person name="La Ragione R.M."/>
            <person name="Hildebrand F."/>
            <person name="Pallen M.J."/>
        </authorList>
    </citation>
    <scope>NUCLEOTIDE SEQUENCE [LARGE SCALE GENOMIC DNA]</scope>
    <source>
        <strain evidence="6 7">Sa1CVA4</strain>
    </source>
</reference>
<evidence type="ECO:0000313" key="6">
    <source>
        <dbReference type="EMBL" id="MBD8018141.1"/>
    </source>
</evidence>
<evidence type="ECO:0000256" key="2">
    <source>
        <dbReference type="ARBA" id="ARBA00022763"/>
    </source>
</evidence>
<evidence type="ECO:0000256" key="5">
    <source>
        <dbReference type="HAMAP-Rule" id="MF_00527"/>
    </source>
</evidence>
<evidence type="ECO:0000256" key="3">
    <source>
        <dbReference type="ARBA" id="ARBA00022801"/>
    </source>
</evidence>
<dbReference type="InterPro" id="IPR036995">
    <property type="entry name" value="MPG_sf"/>
</dbReference>
<dbReference type="EC" id="3.2.2.-" evidence="5"/>
<keyword evidence="3 5" id="KW-0378">Hydrolase</keyword>
<dbReference type="PANTHER" id="PTHR10429">
    <property type="entry name" value="DNA-3-METHYLADENINE GLYCOSYLASE"/>
    <property type="match status" value="1"/>
</dbReference>
<dbReference type="NCBIfam" id="TIGR00567">
    <property type="entry name" value="3mg"/>
    <property type="match status" value="1"/>
</dbReference>
<dbReference type="CDD" id="cd00540">
    <property type="entry name" value="AAG"/>
    <property type="match status" value="1"/>
</dbReference>
<accession>A0ABR8WN96</accession>
<evidence type="ECO:0000256" key="4">
    <source>
        <dbReference type="ARBA" id="ARBA00023204"/>
    </source>
</evidence>
<keyword evidence="4 5" id="KW-0234">DNA repair</keyword>
<dbReference type="HAMAP" id="MF_00527">
    <property type="entry name" value="3MGH"/>
    <property type="match status" value="1"/>
</dbReference>
<dbReference type="SUPFAM" id="SSF50486">
    <property type="entry name" value="FMT C-terminal domain-like"/>
    <property type="match status" value="1"/>
</dbReference>
<proteinExistence type="inferred from homology"/>
<sequence length="173" mass="19256">MAKRIPNSYFQKHNAVYLAQSLLGKTLVRKFADGRELRAQITETEAYFGTDDLASHASKGRTPRTELMFGEGGFVYVYLIYGRYWLLNIVTGKTGQPEAVLIRGLSTVSGPGRIGNLLELDKSFYGEDVGSSERLWLEDSVLAGTVTAGPRIGVDYAGEVWKNMPWRFVLDPD</sequence>
<dbReference type="EMBL" id="JACSPS010000002">
    <property type="protein sequence ID" value="MBD8018141.1"/>
    <property type="molecule type" value="Genomic_DNA"/>
</dbReference>
<dbReference type="Pfam" id="PF02245">
    <property type="entry name" value="Pur_DNA_glyco"/>
    <property type="match status" value="1"/>
</dbReference>
<dbReference type="InterPro" id="IPR011034">
    <property type="entry name" value="Formyl_transferase-like_C_sf"/>
</dbReference>
<dbReference type="Gene3D" id="3.10.300.10">
    <property type="entry name" value="Methylpurine-DNA glycosylase (MPG)"/>
    <property type="match status" value="2"/>
</dbReference>
<organism evidence="6 7">
    <name type="scientific">Kaistella pullorum</name>
    <dbReference type="NCBI Taxonomy" id="2763074"/>
    <lineage>
        <taxon>Bacteria</taxon>
        <taxon>Pseudomonadati</taxon>
        <taxon>Bacteroidota</taxon>
        <taxon>Flavobacteriia</taxon>
        <taxon>Flavobacteriales</taxon>
        <taxon>Weeksellaceae</taxon>
        <taxon>Chryseobacterium group</taxon>
        <taxon>Kaistella</taxon>
    </lineage>
</organism>
<gene>
    <name evidence="6" type="ORF">H9628_06630</name>
</gene>
<dbReference type="RefSeq" id="WP_251833337.1">
    <property type="nucleotide sequence ID" value="NZ_JACSPS010000002.1"/>
</dbReference>
<evidence type="ECO:0000256" key="1">
    <source>
        <dbReference type="ARBA" id="ARBA00009232"/>
    </source>
</evidence>
<dbReference type="InterPro" id="IPR003180">
    <property type="entry name" value="MPG"/>
</dbReference>
<keyword evidence="7" id="KW-1185">Reference proteome</keyword>
<dbReference type="Proteomes" id="UP000626242">
    <property type="component" value="Unassembled WGS sequence"/>
</dbReference>
<dbReference type="PANTHER" id="PTHR10429:SF0">
    <property type="entry name" value="DNA-3-METHYLADENINE GLYCOSYLASE"/>
    <property type="match status" value="1"/>
</dbReference>
<evidence type="ECO:0000313" key="7">
    <source>
        <dbReference type="Proteomes" id="UP000626242"/>
    </source>
</evidence>
<keyword evidence="2 5" id="KW-0227">DNA damage</keyword>
<protein>
    <recommendedName>
        <fullName evidence="5">Putative 3-methyladenine DNA glycosylase</fullName>
        <ecNumber evidence="5">3.2.2.-</ecNumber>
    </recommendedName>
</protein>
<comment type="similarity">
    <text evidence="1 5">Belongs to the DNA glycosylase MPG family.</text>
</comment>